<organism evidence="1 2">
    <name type="scientific">Leptidea sinapis</name>
    <dbReference type="NCBI Taxonomy" id="189913"/>
    <lineage>
        <taxon>Eukaryota</taxon>
        <taxon>Metazoa</taxon>
        <taxon>Ecdysozoa</taxon>
        <taxon>Arthropoda</taxon>
        <taxon>Hexapoda</taxon>
        <taxon>Insecta</taxon>
        <taxon>Pterygota</taxon>
        <taxon>Neoptera</taxon>
        <taxon>Endopterygota</taxon>
        <taxon>Lepidoptera</taxon>
        <taxon>Glossata</taxon>
        <taxon>Ditrysia</taxon>
        <taxon>Papilionoidea</taxon>
        <taxon>Pieridae</taxon>
        <taxon>Dismorphiinae</taxon>
        <taxon>Leptidea</taxon>
    </lineage>
</organism>
<keyword evidence="2" id="KW-1185">Reference proteome</keyword>
<name>A0A5E4R4H4_9NEOP</name>
<evidence type="ECO:0000313" key="1">
    <source>
        <dbReference type="EMBL" id="VVD04772.1"/>
    </source>
</evidence>
<dbReference type="EMBL" id="FZQP02006893">
    <property type="protein sequence ID" value="VVD04772.1"/>
    <property type="molecule type" value="Genomic_DNA"/>
</dbReference>
<reference evidence="1 2" key="1">
    <citation type="submission" date="2017-07" db="EMBL/GenBank/DDBJ databases">
        <authorList>
            <person name="Talla V."/>
            <person name="Backstrom N."/>
        </authorList>
    </citation>
    <scope>NUCLEOTIDE SEQUENCE [LARGE SCALE GENOMIC DNA]</scope>
</reference>
<sequence length="84" mass="9793">MYPNAIAVQVDVQHRNCSQFSISHKSVQQGYPKTAVDSLLPTFKTDNEHVTMDTEKIYIKQELPGQRELYENLYSICYNIIEIR</sequence>
<gene>
    <name evidence="1" type="ORF">LSINAPIS_LOCUS14457</name>
</gene>
<accession>A0A5E4R4H4</accession>
<dbReference type="AlphaFoldDB" id="A0A5E4R4H4"/>
<protein>
    <submittedName>
        <fullName evidence="1">Uncharacterized protein</fullName>
    </submittedName>
</protein>
<proteinExistence type="predicted"/>
<dbReference type="Proteomes" id="UP000324832">
    <property type="component" value="Unassembled WGS sequence"/>
</dbReference>
<evidence type="ECO:0000313" key="2">
    <source>
        <dbReference type="Proteomes" id="UP000324832"/>
    </source>
</evidence>